<feature type="signal peptide" evidence="4">
    <location>
        <begin position="1"/>
        <end position="19"/>
    </location>
</feature>
<evidence type="ECO:0000313" key="5">
    <source>
        <dbReference type="EMBL" id="CAG9562410.1"/>
    </source>
</evidence>
<dbReference type="PANTHER" id="PTHR21066">
    <property type="entry name" value="ODORANT-BINDING PROTEIN 59A-RELATED"/>
    <property type="match status" value="1"/>
</dbReference>
<evidence type="ECO:0000256" key="1">
    <source>
        <dbReference type="ARBA" id="ARBA00004613"/>
    </source>
</evidence>
<sequence>MLNLLRITLFVVKPISVCCDIPELGDPKPLAECSNMKLQGPCSDVQCVFEKSGFLVEKQTLNKEAYRNHLMKWLESHKEWKDGIEKAINDCINVDIRQYLDYPCKAYDVFTCTGIAMLKVVLADVPPHCRGPPPDGANPRDCCKLPKVFTEEDFKECGIEKPSKERKVPECSKQICLLKRYELMKDDTNVDKDAVAAFLDKYSEGDEDMQSAVEATKQKCLNNDLPNIPEICEPSKIVYCVAGSMLMVNCQLEENIKPERCYGDDNIMDRRCCIFPPFFKRDIARSCGARFALMELVREHNVTTLRRSNADENCDYWKCLLTKYGMLDSNENLNVDNYFSHLDRWLTLNPEFNPILVTARVYCRDLKRHYFPLTTCEFFDFQLCIRGYVNVHCPLYIQSKECIEWKEFYNDCKEYYI</sequence>
<evidence type="ECO:0000256" key="4">
    <source>
        <dbReference type="SAM" id="SignalP"/>
    </source>
</evidence>
<evidence type="ECO:0000313" key="6">
    <source>
        <dbReference type="Proteomes" id="UP000789524"/>
    </source>
</evidence>
<reference evidence="5" key="1">
    <citation type="submission" date="2021-09" db="EMBL/GenBank/DDBJ databases">
        <authorList>
            <person name="Martin H S."/>
        </authorList>
    </citation>
    <scope>NUCLEOTIDE SEQUENCE</scope>
</reference>
<comment type="subcellular location">
    <subcellularLocation>
        <location evidence="1">Secreted</location>
    </subcellularLocation>
</comment>
<dbReference type="OrthoDB" id="7324300at2759"/>
<dbReference type="InterPro" id="IPR052295">
    <property type="entry name" value="Odorant-binding_protein"/>
</dbReference>
<comment type="caution">
    <text evidence="5">The sequence shown here is derived from an EMBL/GenBank/DDBJ whole genome shotgun (WGS) entry which is preliminary data.</text>
</comment>
<protein>
    <submittedName>
        <fullName evidence="5">(African queen) hypothetical protein</fullName>
    </submittedName>
</protein>
<organism evidence="5 6">
    <name type="scientific">Danaus chrysippus</name>
    <name type="common">African queen</name>
    <dbReference type="NCBI Taxonomy" id="151541"/>
    <lineage>
        <taxon>Eukaryota</taxon>
        <taxon>Metazoa</taxon>
        <taxon>Ecdysozoa</taxon>
        <taxon>Arthropoda</taxon>
        <taxon>Hexapoda</taxon>
        <taxon>Insecta</taxon>
        <taxon>Pterygota</taxon>
        <taxon>Neoptera</taxon>
        <taxon>Endopterygota</taxon>
        <taxon>Lepidoptera</taxon>
        <taxon>Glossata</taxon>
        <taxon>Ditrysia</taxon>
        <taxon>Papilionoidea</taxon>
        <taxon>Nymphalidae</taxon>
        <taxon>Danainae</taxon>
        <taxon>Danaini</taxon>
        <taxon>Danaina</taxon>
        <taxon>Danaus</taxon>
        <taxon>Anosia</taxon>
    </lineage>
</organism>
<gene>
    <name evidence="5" type="ORF">DCHRY22_LOCUS3749</name>
</gene>
<dbReference type="EMBL" id="CAKASE010000048">
    <property type="protein sequence ID" value="CAG9562410.1"/>
    <property type="molecule type" value="Genomic_DNA"/>
</dbReference>
<keyword evidence="4" id="KW-0732">Signal</keyword>
<evidence type="ECO:0000256" key="3">
    <source>
        <dbReference type="ARBA" id="ARBA00022525"/>
    </source>
</evidence>
<accession>A0A8J2QGV7</accession>
<dbReference type="InterPro" id="IPR036728">
    <property type="entry name" value="PBP_GOBP_sf"/>
</dbReference>
<dbReference type="AlphaFoldDB" id="A0A8J2QGV7"/>
<evidence type="ECO:0000256" key="2">
    <source>
        <dbReference type="ARBA" id="ARBA00008098"/>
    </source>
</evidence>
<keyword evidence="6" id="KW-1185">Reference proteome</keyword>
<proteinExistence type="inferred from homology"/>
<name>A0A8J2QGV7_9NEOP</name>
<dbReference type="GO" id="GO:0005549">
    <property type="term" value="F:odorant binding"/>
    <property type="evidence" value="ECO:0007669"/>
    <property type="project" value="InterPro"/>
</dbReference>
<dbReference type="Gene3D" id="1.10.238.270">
    <property type="match status" value="3"/>
</dbReference>
<comment type="similarity">
    <text evidence="2">Belongs to the PBP/GOBP family.</text>
</comment>
<feature type="chain" id="PRO_5035169549" evidence="4">
    <location>
        <begin position="20"/>
        <end position="417"/>
    </location>
</feature>
<dbReference type="SUPFAM" id="SSF47565">
    <property type="entry name" value="Insect pheromone/odorant-binding proteins"/>
    <property type="match status" value="3"/>
</dbReference>
<dbReference type="GO" id="GO:0005576">
    <property type="term" value="C:extracellular region"/>
    <property type="evidence" value="ECO:0007669"/>
    <property type="project" value="UniProtKB-SubCell"/>
</dbReference>
<dbReference type="Proteomes" id="UP000789524">
    <property type="component" value="Unassembled WGS sequence"/>
</dbReference>
<dbReference type="PANTHER" id="PTHR21066:SF9">
    <property type="entry name" value="ODORANT-BINDING PROTEIN 59A"/>
    <property type="match status" value="1"/>
</dbReference>
<keyword evidence="3" id="KW-0964">Secreted</keyword>